<protein>
    <submittedName>
        <fullName evidence="3">ABC transporter substrate-binding protein</fullName>
    </submittedName>
</protein>
<evidence type="ECO:0000313" key="4">
    <source>
        <dbReference type="Proteomes" id="UP000194946"/>
    </source>
</evidence>
<proteinExistence type="predicted"/>
<organism evidence="3 4">
    <name type="scientific">Commensalibacter intestini</name>
    <dbReference type="NCBI Taxonomy" id="479936"/>
    <lineage>
        <taxon>Bacteria</taxon>
        <taxon>Pseudomonadati</taxon>
        <taxon>Pseudomonadota</taxon>
        <taxon>Alphaproteobacteria</taxon>
        <taxon>Acetobacterales</taxon>
        <taxon>Acetobacteraceae</taxon>
    </lineage>
</organism>
<evidence type="ECO:0000259" key="2">
    <source>
        <dbReference type="Pfam" id="PF02470"/>
    </source>
</evidence>
<keyword evidence="1" id="KW-0472">Membrane</keyword>
<evidence type="ECO:0000313" key="3">
    <source>
        <dbReference type="EMBL" id="OUI78940.1"/>
    </source>
</evidence>
<dbReference type="Pfam" id="PF02470">
    <property type="entry name" value="MlaD"/>
    <property type="match status" value="1"/>
</dbReference>
<reference evidence="4" key="1">
    <citation type="submission" date="2014-06" db="EMBL/GenBank/DDBJ databases">
        <authorList>
            <person name="Winans N.J."/>
            <person name="Newell P.D."/>
            <person name="Douglas A.E."/>
        </authorList>
    </citation>
    <scope>NUCLEOTIDE SEQUENCE [LARGE SCALE GENOMIC DNA]</scope>
    <source>
        <strain evidence="4">DmL_052</strain>
    </source>
</reference>
<dbReference type="EMBL" id="JOPB01000003">
    <property type="protein sequence ID" value="OUI78940.1"/>
    <property type="molecule type" value="Genomic_DNA"/>
</dbReference>
<feature type="domain" description="Mce/MlaD" evidence="2">
    <location>
        <begin position="63"/>
        <end position="132"/>
    </location>
</feature>
<dbReference type="PANTHER" id="PTHR33371:SF4">
    <property type="entry name" value="INTERMEMBRANE PHOSPHOLIPID TRANSPORT SYSTEM BINDING PROTEIN MLAD"/>
    <property type="match status" value="1"/>
</dbReference>
<dbReference type="Proteomes" id="UP000194946">
    <property type="component" value="Unassembled WGS sequence"/>
</dbReference>
<comment type="caution">
    <text evidence="3">The sequence shown here is derived from an EMBL/GenBank/DDBJ whole genome shotgun (WGS) entry which is preliminary data.</text>
</comment>
<feature type="transmembrane region" description="Helical" evidence="1">
    <location>
        <begin position="21"/>
        <end position="39"/>
    </location>
</feature>
<accession>A0A251ZW93</accession>
<keyword evidence="1" id="KW-1133">Transmembrane helix</keyword>
<dbReference type="Gene3D" id="1.10.287.950">
    <property type="entry name" value="Methyl-accepting chemotaxis protein"/>
    <property type="match status" value="1"/>
</dbReference>
<gene>
    <name evidence="3" type="ORF">HK18_06020</name>
</gene>
<keyword evidence="4" id="KW-1185">Reference proteome</keyword>
<dbReference type="InterPro" id="IPR003399">
    <property type="entry name" value="Mce/MlaD"/>
</dbReference>
<sequence length="325" mass="35703">MFNNKRYTKTRQLFQLRYANEWTGGLVLLCILGFIGAVIEAGVLRDWMTPAAELNIILPQSGVDNLSVGDNVEVFGISAGTIKKINVNSDGGLSAVASIDPQLTTFIRRDSQATIKRQFAVAGAAYVSITRGYSTKLNWRYAVLVAKTEPNPADQISQMVLQIHERIVPTMDSAKNMMASLEMIVEGIQQGKGSIGQLVNNDELIRRAENMVQTLNNIIEQLQPIEDSINQVVKHSDTMVVNFGKVSKNIAQASPNLVPITKNLVPISKNVKNTTEQLPAMMIQLQSTVADLQKLIVQVKGLWLLGGNGNQKRQSKRLPAREVGP</sequence>
<dbReference type="RefSeq" id="WP_040363726.1">
    <property type="nucleotide sequence ID" value="NZ_JOPB01000003.1"/>
</dbReference>
<evidence type="ECO:0000256" key="1">
    <source>
        <dbReference type="SAM" id="Phobius"/>
    </source>
</evidence>
<name>A0A251ZW93_9PROT</name>
<dbReference type="PANTHER" id="PTHR33371">
    <property type="entry name" value="INTERMEMBRANE PHOSPHOLIPID TRANSPORT SYSTEM BINDING PROTEIN MLAD-RELATED"/>
    <property type="match status" value="1"/>
</dbReference>
<dbReference type="SUPFAM" id="SSF58104">
    <property type="entry name" value="Methyl-accepting chemotaxis protein (MCP) signaling domain"/>
    <property type="match status" value="1"/>
</dbReference>
<dbReference type="AlphaFoldDB" id="A0A251ZW93"/>
<dbReference type="InterPro" id="IPR052336">
    <property type="entry name" value="MlaD_Phospholipid_Transporter"/>
</dbReference>
<keyword evidence="1" id="KW-0812">Transmembrane</keyword>